<reference evidence="1 2" key="1">
    <citation type="submission" date="2013-04" db="EMBL/GenBank/DDBJ databases">
        <title>Zunongwangia sp. 22II14-10F7 Genome Sequencing.</title>
        <authorList>
            <person name="Lai Q."/>
            <person name="Shao Z."/>
        </authorList>
    </citation>
    <scope>NUCLEOTIDE SEQUENCE [LARGE SCALE GENOMIC DNA]</scope>
    <source>
        <strain evidence="1 2">22II14-10F7</strain>
    </source>
</reference>
<dbReference type="PROSITE" id="PS51257">
    <property type="entry name" value="PROKAR_LIPOPROTEIN"/>
    <property type="match status" value="1"/>
</dbReference>
<name>A0A1Y1SZ57_9FLAO</name>
<evidence type="ECO:0008006" key="3">
    <source>
        <dbReference type="Google" id="ProtNLM"/>
    </source>
</evidence>
<proteinExistence type="predicted"/>
<dbReference type="Proteomes" id="UP000192746">
    <property type="component" value="Unassembled WGS sequence"/>
</dbReference>
<protein>
    <recommendedName>
        <fullName evidence="3">Lipoprotein</fullName>
    </recommendedName>
</protein>
<gene>
    <name evidence="1" type="ORF">IIF7_17707</name>
</gene>
<dbReference type="AlphaFoldDB" id="A0A1Y1SZ57"/>
<accession>A0A1Y1SZ57</accession>
<keyword evidence="2" id="KW-1185">Reference proteome</keyword>
<dbReference type="EMBL" id="ARYN01000019">
    <property type="protein sequence ID" value="ORL44051.1"/>
    <property type="molecule type" value="Genomic_DNA"/>
</dbReference>
<evidence type="ECO:0000313" key="1">
    <source>
        <dbReference type="EMBL" id="ORL44051.1"/>
    </source>
</evidence>
<evidence type="ECO:0000313" key="2">
    <source>
        <dbReference type="Proteomes" id="UP000192746"/>
    </source>
</evidence>
<organism evidence="1 2">
    <name type="scientific">Zunongwangia atlantica 22II14-10F7</name>
    <dbReference type="NCBI Taxonomy" id="1185767"/>
    <lineage>
        <taxon>Bacteria</taxon>
        <taxon>Pseudomonadati</taxon>
        <taxon>Bacteroidota</taxon>
        <taxon>Flavobacteriia</taxon>
        <taxon>Flavobacteriales</taxon>
        <taxon>Flavobacteriaceae</taxon>
        <taxon>Zunongwangia</taxon>
    </lineage>
</organism>
<sequence length="247" mass="27945">MYIYKISRFALLACIIFFTIGCQDSIGVLNLDTEKEEEFYILIPPSGNFKFSQYYNTATSPAKVRTELSVISNRTDTISFEIMAFQKNVFNYHELAWVYSGTIISNTGQPILLDSISTTLLDAAKLKIAIFSKDSTDKITSGHIEGNVSLNRNQQDEVFPIYGNLDRDGNLFLMPSIQRSEFDYIQGFYSTSHRFSGFSTSKANDTILYANTDSTFYYSDSTQIITDTLHAEDDSQKLSLFLKISNP</sequence>
<comment type="caution">
    <text evidence="1">The sequence shown here is derived from an EMBL/GenBank/DDBJ whole genome shotgun (WGS) entry which is preliminary data.</text>
</comment>